<comment type="similarity">
    <text evidence="2">Belongs to the membrane fusion protein (MFP) (TC 8.A.1) family.</text>
</comment>
<feature type="domain" description="Multidrug resistance protein MdtA-like alpha-helical hairpin" evidence="4">
    <location>
        <begin position="109"/>
        <end position="177"/>
    </location>
</feature>
<dbReference type="RefSeq" id="WP_183912222.1">
    <property type="nucleotide sequence ID" value="NZ_JBDJLH010000002.1"/>
</dbReference>
<proteinExistence type="inferred from homology"/>
<dbReference type="Pfam" id="PF25967">
    <property type="entry name" value="RND-MFP_C"/>
    <property type="match status" value="1"/>
</dbReference>
<evidence type="ECO:0000256" key="2">
    <source>
        <dbReference type="ARBA" id="ARBA00009477"/>
    </source>
</evidence>
<comment type="caution">
    <text evidence="8">The sequence shown here is derived from an EMBL/GenBank/DDBJ whole genome shotgun (WGS) entry which is preliminary data.</text>
</comment>
<dbReference type="InterPro" id="IPR058624">
    <property type="entry name" value="MdtA-like_HH"/>
</dbReference>
<name>A0ABV0BSI9_9SPHI</name>
<keyword evidence="9" id="KW-1185">Reference proteome</keyword>
<evidence type="ECO:0000256" key="1">
    <source>
        <dbReference type="ARBA" id="ARBA00004196"/>
    </source>
</evidence>
<accession>A0ABV0BSI9</accession>
<feature type="domain" description="Multidrug resistance protein MdtA-like barrel-sandwich hybrid" evidence="5">
    <location>
        <begin position="70"/>
        <end position="206"/>
    </location>
</feature>
<dbReference type="NCBIfam" id="TIGR01730">
    <property type="entry name" value="RND_mfp"/>
    <property type="match status" value="1"/>
</dbReference>
<evidence type="ECO:0000259" key="6">
    <source>
        <dbReference type="Pfam" id="PF25944"/>
    </source>
</evidence>
<dbReference type="InterPro" id="IPR006143">
    <property type="entry name" value="RND_pump_MFP"/>
</dbReference>
<dbReference type="Gene3D" id="1.10.287.470">
    <property type="entry name" value="Helix hairpin bin"/>
    <property type="match status" value="1"/>
</dbReference>
<keyword evidence="3" id="KW-0812">Transmembrane</keyword>
<keyword evidence="3" id="KW-1133">Transmembrane helix</keyword>
<dbReference type="PANTHER" id="PTHR30158">
    <property type="entry name" value="ACRA/E-RELATED COMPONENT OF DRUG EFFLUX TRANSPORTER"/>
    <property type="match status" value="1"/>
</dbReference>
<comment type="subcellular location">
    <subcellularLocation>
        <location evidence="1">Cell envelope</location>
    </subcellularLocation>
</comment>
<dbReference type="Gene3D" id="2.40.420.20">
    <property type="match status" value="1"/>
</dbReference>
<dbReference type="Pfam" id="PF25917">
    <property type="entry name" value="BSH_RND"/>
    <property type="match status" value="1"/>
</dbReference>
<feature type="domain" description="Multidrug resistance protein MdtA-like beta-barrel" evidence="6">
    <location>
        <begin position="216"/>
        <end position="296"/>
    </location>
</feature>
<keyword evidence="3" id="KW-0472">Membrane</keyword>
<dbReference type="PANTHER" id="PTHR30158:SF23">
    <property type="entry name" value="MULTIDRUG RESISTANCE PROTEIN MEXA"/>
    <property type="match status" value="1"/>
</dbReference>
<dbReference type="InterPro" id="IPR058626">
    <property type="entry name" value="MdtA-like_b-barrel"/>
</dbReference>
<evidence type="ECO:0000256" key="3">
    <source>
        <dbReference type="SAM" id="Phobius"/>
    </source>
</evidence>
<reference evidence="8 9" key="1">
    <citation type="submission" date="2024-04" db="EMBL/GenBank/DDBJ databases">
        <title>WGS of bacteria from Torrens River.</title>
        <authorList>
            <person name="Wyrsch E.R."/>
            <person name="Drigo B."/>
        </authorList>
    </citation>
    <scope>NUCLEOTIDE SEQUENCE [LARGE SCALE GENOMIC DNA]</scope>
    <source>
        <strain evidence="8 9">TWI391</strain>
    </source>
</reference>
<organism evidence="8 9">
    <name type="scientific">Sphingobacterium kitahiroshimense</name>
    <dbReference type="NCBI Taxonomy" id="470446"/>
    <lineage>
        <taxon>Bacteria</taxon>
        <taxon>Pseudomonadati</taxon>
        <taxon>Bacteroidota</taxon>
        <taxon>Sphingobacteriia</taxon>
        <taxon>Sphingobacteriales</taxon>
        <taxon>Sphingobacteriaceae</taxon>
        <taxon>Sphingobacterium</taxon>
    </lineage>
</organism>
<dbReference type="Proteomes" id="UP001409291">
    <property type="component" value="Unassembled WGS sequence"/>
</dbReference>
<sequence>MVKQEFKARNNFNLYIAVFAFGLLFISCGGQKQDESYEQQAVPADFIELKESPTTIVETYPGTIEGTVNVDIRAQVSGYLEVTYVKEGQYVQKGQSLFKIKSDVFNEQVNNSKASLQSALAAQANAQIELEKIRPLVQGKVVSDLQLKTAQAQYDAATAQVAQAKSAVSSSQLNAAFAIIKAPVSGYIGRIPSRVGNLVTPSDVNPLTSLSEIDQVFVYFNLNEAKFIAFMNDRKTDAGMNTVEIIMADGNRYNQKGQVEIASGNIDRNTGTISLKAIFSNPDKILRSGGAARVVLTKSLNSAIKLPMAAVKDIQDKFFVYVLADSNKVAMKAIEINGRTGADYIIKSGVKAGDKIAVNSIDQLTEGIAVQPKVISQDSLKN</sequence>
<dbReference type="Gene3D" id="2.40.50.100">
    <property type="match status" value="1"/>
</dbReference>
<evidence type="ECO:0000259" key="7">
    <source>
        <dbReference type="Pfam" id="PF25967"/>
    </source>
</evidence>
<dbReference type="Pfam" id="PF25876">
    <property type="entry name" value="HH_MFP_RND"/>
    <property type="match status" value="1"/>
</dbReference>
<evidence type="ECO:0000313" key="9">
    <source>
        <dbReference type="Proteomes" id="UP001409291"/>
    </source>
</evidence>
<evidence type="ECO:0000259" key="5">
    <source>
        <dbReference type="Pfam" id="PF25917"/>
    </source>
</evidence>
<evidence type="ECO:0000259" key="4">
    <source>
        <dbReference type="Pfam" id="PF25876"/>
    </source>
</evidence>
<dbReference type="Pfam" id="PF25944">
    <property type="entry name" value="Beta-barrel_RND"/>
    <property type="match status" value="1"/>
</dbReference>
<dbReference type="Gene3D" id="2.40.30.170">
    <property type="match status" value="1"/>
</dbReference>
<dbReference type="InterPro" id="IPR058625">
    <property type="entry name" value="MdtA-like_BSH"/>
</dbReference>
<gene>
    <name evidence="8" type="ORF">ABE541_10465</name>
</gene>
<feature type="domain" description="Multidrug resistance protein MdtA-like C-terminal permuted SH3" evidence="7">
    <location>
        <begin position="303"/>
        <end position="362"/>
    </location>
</feature>
<dbReference type="InterPro" id="IPR058627">
    <property type="entry name" value="MdtA-like_C"/>
</dbReference>
<protein>
    <submittedName>
        <fullName evidence="8">Efflux RND transporter periplasmic adaptor subunit</fullName>
    </submittedName>
</protein>
<evidence type="ECO:0000313" key="8">
    <source>
        <dbReference type="EMBL" id="MEN5377686.1"/>
    </source>
</evidence>
<dbReference type="SUPFAM" id="SSF111369">
    <property type="entry name" value="HlyD-like secretion proteins"/>
    <property type="match status" value="1"/>
</dbReference>
<feature type="transmembrane region" description="Helical" evidence="3">
    <location>
        <begin position="12"/>
        <end position="30"/>
    </location>
</feature>
<dbReference type="PROSITE" id="PS51257">
    <property type="entry name" value="PROKAR_LIPOPROTEIN"/>
    <property type="match status" value="1"/>
</dbReference>
<dbReference type="EMBL" id="JBDJNQ010000004">
    <property type="protein sequence ID" value="MEN5377686.1"/>
    <property type="molecule type" value="Genomic_DNA"/>
</dbReference>